<sequence>MLANLHNQKNFIAIFFILFFCYAIIIFCTPIPTHALSKDAIAIRILSNPEHFSPNDWYKFQKFTGSPQALLVDGYEAVRDGRTIYINAANIVGNTLQTNIYIISYNQEVEQATIDIFGRIIKQWKFNTNINTEGNCIKPDSVSGLVCVLDSECQSGEYCNSDKAKIVRDVKRLSDIANMRQRLEEQKTVNGTYPNLKSGSYLPQITISVWPSWQKVLAQSLEMNLFVDPINNIGDCKDDRFNKITCWDENKKEFASITSPASGVDILPTVTLPIGANVFLYTASPNGSKYRLCANMETAYVNIVGCSGTAIPNRAPEFTSYNFPLNYSQTEYKAYIEAIDPDGDSLTWSFFPLNSLFVVTPVWIGWEAINMPILKAASVYKQKMLYSPKAGDPGKYDFTVVIDDGRGGRTSKNFYLTVSKPKPKISEPLNCTRSVRVNSVYPICTITATHLFDSVIVINVKNLPTGMSIRQISTGLTATAEIYGTPDINSAGSYNIELTAVSADNATSEHVKYGLTVSNYCGDGKTQKPNTEKKGGPKDDGFESCDTIDNIANNAIDSNINKQYGCDASCIYNGGYCGNKNKEAPQEECDDGKNGKNNDTCYDNCKNTFCGDGIIQKPNGNGQSEECDGTKLNEQTCQKFGFKFGTLACTKDNCQYDNNACCNPTDGVWSAWVDGVCKLNSGTYGNGFTTQTRTCSAPVCGGKTCQGANTQSAACCVPATCANFSVTEIKSSYNDGCGGTIECCSGNTWSPLANTVCVGDTFTQTGSCVGTQIGVAGTLSADDGNECTIDTCASGIVSHTNKAENTPCTGGNVCKNGNCVVFCPDTCASLGYVCDYHQICGVKTYCGDCTCPESFYWDKDTANCKTYYTYNLWPNNDEYVCIQRKTNISKHPEHWNCYARGTCWSVDRINRDCYDIYGKY</sequence>
<dbReference type="InterPro" id="IPR013783">
    <property type="entry name" value="Ig-like_fold"/>
</dbReference>
<proteinExistence type="predicted"/>
<gene>
    <name evidence="2" type="ORF">US91_C0005G0018</name>
</gene>
<keyword evidence="1" id="KW-0812">Transmembrane</keyword>
<dbReference type="Gene3D" id="2.60.40.10">
    <property type="entry name" value="Immunoglobulins"/>
    <property type="match status" value="1"/>
</dbReference>
<name>A0A0G0JRY3_9BACT</name>
<evidence type="ECO:0000256" key="1">
    <source>
        <dbReference type="SAM" id="Phobius"/>
    </source>
</evidence>
<evidence type="ECO:0000313" key="2">
    <source>
        <dbReference type="EMBL" id="KKQ70313.1"/>
    </source>
</evidence>
<dbReference type="Proteomes" id="UP000034022">
    <property type="component" value="Unassembled WGS sequence"/>
</dbReference>
<keyword evidence="1" id="KW-0472">Membrane</keyword>
<organism evidence="2 3">
    <name type="scientific">Candidatus Falkowbacteria bacterium GW2011_GWE1_38_31</name>
    <dbReference type="NCBI Taxonomy" id="1618638"/>
    <lineage>
        <taxon>Bacteria</taxon>
        <taxon>Candidatus Falkowiibacteriota</taxon>
    </lineage>
</organism>
<dbReference type="AlphaFoldDB" id="A0A0G0JRY3"/>
<evidence type="ECO:0000313" key="3">
    <source>
        <dbReference type="Proteomes" id="UP000034022"/>
    </source>
</evidence>
<protein>
    <submittedName>
        <fullName evidence="2">Uncharacterized protein</fullName>
    </submittedName>
</protein>
<dbReference type="EMBL" id="LBUU01000005">
    <property type="protein sequence ID" value="KKQ70313.1"/>
    <property type="molecule type" value="Genomic_DNA"/>
</dbReference>
<feature type="transmembrane region" description="Helical" evidence="1">
    <location>
        <begin position="12"/>
        <end position="32"/>
    </location>
</feature>
<comment type="caution">
    <text evidence="2">The sequence shown here is derived from an EMBL/GenBank/DDBJ whole genome shotgun (WGS) entry which is preliminary data.</text>
</comment>
<keyword evidence="1" id="KW-1133">Transmembrane helix</keyword>
<accession>A0A0G0JRY3</accession>
<reference evidence="2 3" key="1">
    <citation type="journal article" date="2015" name="Nature">
        <title>rRNA introns, odd ribosomes, and small enigmatic genomes across a large radiation of phyla.</title>
        <authorList>
            <person name="Brown C.T."/>
            <person name="Hug L.A."/>
            <person name="Thomas B.C."/>
            <person name="Sharon I."/>
            <person name="Castelle C.J."/>
            <person name="Singh A."/>
            <person name="Wilkins M.J."/>
            <person name="Williams K.H."/>
            <person name="Banfield J.F."/>
        </authorList>
    </citation>
    <scope>NUCLEOTIDE SEQUENCE [LARGE SCALE GENOMIC DNA]</scope>
</reference>